<evidence type="ECO:0000313" key="4">
    <source>
        <dbReference type="Proteomes" id="UP001381693"/>
    </source>
</evidence>
<dbReference type="EMBL" id="JAXCGZ010011383">
    <property type="protein sequence ID" value="KAK7075034.1"/>
    <property type="molecule type" value="Genomic_DNA"/>
</dbReference>
<name>A0AAN8XAI4_HALRR</name>
<evidence type="ECO:0000313" key="3">
    <source>
        <dbReference type="EMBL" id="KAK7075034.1"/>
    </source>
</evidence>
<dbReference type="PANTHER" id="PTHR46190">
    <property type="entry name" value="SI:CH211-201H21.5-RELATED"/>
    <property type="match status" value="1"/>
</dbReference>
<dbReference type="InterPro" id="IPR001910">
    <property type="entry name" value="Inosine/uridine_hydrolase_dom"/>
</dbReference>
<reference evidence="3 4" key="1">
    <citation type="submission" date="2023-11" db="EMBL/GenBank/DDBJ databases">
        <title>Halocaridina rubra genome assembly.</title>
        <authorList>
            <person name="Smith C."/>
        </authorList>
    </citation>
    <scope>NUCLEOTIDE SEQUENCE [LARGE SCALE GENOMIC DNA]</scope>
    <source>
        <strain evidence="3">EP-1</strain>
        <tissue evidence="3">Whole</tissue>
    </source>
</reference>
<keyword evidence="4" id="KW-1185">Reference proteome</keyword>
<dbReference type="InterPro" id="IPR036452">
    <property type="entry name" value="Ribo_hydro-like"/>
</dbReference>
<dbReference type="GO" id="GO:0016799">
    <property type="term" value="F:hydrolase activity, hydrolyzing N-glycosyl compounds"/>
    <property type="evidence" value="ECO:0007669"/>
    <property type="project" value="InterPro"/>
</dbReference>
<protein>
    <recommendedName>
        <fullName evidence="2">Inosine/uridine-preferring nucleoside hydrolase domain-containing protein</fullName>
    </recommendedName>
</protein>
<evidence type="ECO:0000259" key="2">
    <source>
        <dbReference type="Pfam" id="PF01156"/>
    </source>
</evidence>
<dbReference type="PANTHER" id="PTHR46190:SF1">
    <property type="entry name" value="SI:CH211-201H21.5"/>
    <property type="match status" value="1"/>
</dbReference>
<gene>
    <name evidence="3" type="ORF">SK128_006633</name>
</gene>
<organism evidence="3 4">
    <name type="scientific">Halocaridina rubra</name>
    <name type="common">Hawaiian red shrimp</name>
    <dbReference type="NCBI Taxonomy" id="373956"/>
    <lineage>
        <taxon>Eukaryota</taxon>
        <taxon>Metazoa</taxon>
        <taxon>Ecdysozoa</taxon>
        <taxon>Arthropoda</taxon>
        <taxon>Crustacea</taxon>
        <taxon>Multicrustacea</taxon>
        <taxon>Malacostraca</taxon>
        <taxon>Eumalacostraca</taxon>
        <taxon>Eucarida</taxon>
        <taxon>Decapoda</taxon>
        <taxon>Pleocyemata</taxon>
        <taxon>Caridea</taxon>
        <taxon>Atyoidea</taxon>
        <taxon>Atyidae</taxon>
        <taxon>Halocaridina</taxon>
    </lineage>
</organism>
<dbReference type="AlphaFoldDB" id="A0AAN8XAI4"/>
<sequence length="120" mass="13583">AIREELASAKTPQAELINLIEAKVNKRRTGRSWITCDQLAMAWMIDNIKNRNAAWEALETLETSTKQCHATVELQGRHTRGQMVIDHQSVLKRKPNATILTGVSMPVYQEYLKAAFTGKF</sequence>
<feature type="domain" description="Inosine/uridine-preferring nucleoside hydrolase" evidence="2">
    <location>
        <begin position="14"/>
        <end position="107"/>
    </location>
</feature>
<comment type="caution">
    <text evidence="3">The sequence shown here is derived from an EMBL/GenBank/DDBJ whole genome shotgun (WGS) entry which is preliminary data.</text>
</comment>
<proteinExistence type="inferred from homology"/>
<dbReference type="Pfam" id="PF01156">
    <property type="entry name" value="IU_nuc_hydro"/>
    <property type="match status" value="1"/>
</dbReference>
<dbReference type="SUPFAM" id="SSF53590">
    <property type="entry name" value="Nucleoside hydrolase"/>
    <property type="match status" value="1"/>
</dbReference>
<dbReference type="Gene3D" id="3.90.245.10">
    <property type="entry name" value="Ribonucleoside hydrolase-like"/>
    <property type="match status" value="1"/>
</dbReference>
<feature type="non-terminal residue" evidence="3">
    <location>
        <position position="1"/>
    </location>
</feature>
<dbReference type="InterPro" id="IPR052775">
    <property type="entry name" value="IUN_hydrolase"/>
</dbReference>
<comment type="similarity">
    <text evidence="1">Belongs to the IUNH family.</text>
</comment>
<evidence type="ECO:0000256" key="1">
    <source>
        <dbReference type="ARBA" id="ARBA00009176"/>
    </source>
</evidence>
<dbReference type="Proteomes" id="UP001381693">
    <property type="component" value="Unassembled WGS sequence"/>
</dbReference>
<accession>A0AAN8XAI4</accession>